<proteinExistence type="predicted"/>
<protein>
    <submittedName>
        <fullName evidence="1">Uncharacterized protein</fullName>
    </submittedName>
</protein>
<dbReference type="EMBL" id="GGEC01081942">
    <property type="protein sequence ID" value="MBX62426.1"/>
    <property type="molecule type" value="Transcribed_RNA"/>
</dbReference>
<name>A0A2P2Q634_RHIMU</name>
<evidence type="ECO:0000313" key="1">
    <source>
        <dbReference type="EMBL" id="MBX62426.1"/>
    </source>
</evidence>
<reference evidence="1" key="1">
    <citation type="submission" date="2018-02" db="EMBL/GenBank/DDBJ databases">
        <title>Rhizophora mucronata_Transcriptome.</title>
        <authorList>
            <person name="Meera S.P."/>
            <person name="Sreeshan A."/>
            <person name="Augustine A."/>
        </authorList>
    </citation>
    <scope>NUCLEOTIDE SEQUENCE</scope>
    <source>
        <tissue evidence="1">Leaf</tissue>
    </source>
</reference>
<sequence>MVGDGEEENVLKDRIEQAKQVSLAIIHH</sequence>
<dbReference type="AlphaFoldDB" id="A0A2P2Q634"/>
<accession>A0A2P2Q634</accession>
<organism evidence="1">
    <name type="scientific">Rhizophora mucronata</name>
    <name type="common">Asiatic mangrove</name>
    <dbReference type="NCBI Taxonomy" id="61149"/>
    <lineage>
        <taxon>Eukaryota</taxon>
        <taxon>Viridiplantae</taxon>
        <taxon>Streptophyta</taxon>
        <taxon>Embryophyta</taxon>
        <taxon>Tracheophyta</taxon>
        <taxon>Spermatophyta</taxon>
        <taxon>Magnoliopsida</taxon>
        <taxon>eudicotyledons</taxon>
        <taxon>Gunneridae</taxon>
        <taxon>Pentapetalae</taxon>
        <taxon>rosids</taxon>
        <taxon>fabids</taxon>
        <taxon>Malpighiales</taxon>
        <taxon>Rhizophoraceae</taxon>
        <taxon>Rhizophora</taxon>
    </lineage>
</organism>